<feature type="transmembrane region" description="Helical" evidence="6">
    <location>
        <begin position="91"/>
        <end position="109"/>
    </location>
</feature>
<feature type="transmembrane region" description="Helical" evidence="6">
    <location>
        <begin position="121"/>
        <end position="139"/>
    </location>
</feature>
<dbReference type="InterPro" id="IPR011701">
    <property type="entry name" value="MFS"/>
</dbReference>
<feature type="transmembrane region" description="Helical" evidence="6">
    <location>
        <begin position="408"/>
        <end position="428"/>
    </location>
</feature>
<evidence type="ECO:0000256" key="3">
    <source>
        <dbReference type="ARBA" id="ARBA00022989"/>
    </source>
</evidence>
<feature type="transmembrane region" description="Helical" evidence="6">
    <location>
        <begin position="490"/>
        <end position="511"/>
    </location>
</feature>
<feature type="compositionally biased region" description="Polar residues" evidence="5">
    <location>
        <begin position="8"/>
        <end position="18"/>
    </location>
</feature>
<name>A0AAN7YLC0_9PEZI</name>
<feature type="region of interest" description="Disordered" evidence="5">
    <location>
        <begin position="522"/>
        <end position="544"/>
    </location>
</feature>
<keyword evidence="2 6" id="KW-0812">Transmembrane</keyword>
<feature type="transmembrane region" description="Helical" evidence="6">
    <location>
        <begin position="151"/>
        <end position="171"/>
    </location>
</feature>
<feature type="transmembrane region" description="Helical" evidence="6">
    <location>
        <begin position="251"/>
        <end position="270"/>
    </location>
</feature>
<dbReference type="InterPro" id="IPR036259">
    <property type="entry name" value="MFS_trans_sf"/>
</dbReference>
<feature type="domain" description="Major facilitator superfamily (MFS) profile" evidence="7">
    <location>
        <begin position="55"/>
        <end position="516"/>
    </location>
</feature>
<protein>
    <recommendedName>
        <fullName evidence="7">Major facilitator superfamily (MFS) profile domain-containing protein</fullName>
    </recommendedName>
</protein>
<accession>A0AAN7YLC0</accession>
<dbReference type="InterPro" id="IPR020846">
    <property type="entry name" value="MFS_dom"/>
</dbReference>
<dbReference type="Proteomes" id="UP001310890">
    <property type="component" value="Unassembled WGS sequence"/>
</dbReference>
<evidence type="ECO:0000256" key="4">
    <source>
        <dbReference type="ARBA" id="ARBA00023136"/>
    </source>
</evidence>
<dbReference type="EMBL" id="JAVRRL010000112">
    <property type="protein sequence ID" value="KAK5107647.1"/>
    <property type="molecule type" value="Genomic_DNA"/>
</dbReference>
<comment type="caution">
    <text evidence="8">The sequence shown here is derived from an EMBL/GenBank/DDBJ whole genome shotgun (WGS) entry which is preliminary data.</text>
</comment>
<feature type="transmembrane region" description="Helical" evidence="6">
    <location>
        <begin position="449"/>
        <end position="470"/>
    </location>
</feature>
<sequence>MNDIDIPTTATNNGSSASEKGGASDAAVATAPLELVQTNNARPSCFKSTAQEVLFVLTATMAIAMQATLAGSVTVTSSFIGRDLNMTTAEVTWISSASSLSSGAFLLFFGKVADLFGRKSMFVASLFLFSIFALVAGFAKSPIAIDVLNGIMGLMSASGVPPAVGILGVVYEKPSKRKNYAFACFSAGNPLGFVFGTILGGLATNLFGWRASFWLIAIIFGAFTVVGIFTIPRDFTAKEPLNLETLKRFDVLGTVFIIFGIGMFSAALSLGETAPQGWKTGYVLALLLVGLALLIAFVLWDLWFKYPLVPMNIWKDRNFTLSLCILQLGFMAFVPGNFFMALYFQQVWHLSALAVAIRLLPMAIVGMMVNLVAGLILHKVSNKLLMLVATLAYSAAFLLMAFNREDSSYWSFCFPGFMLMVVGADLEFNVANMYVMSSMPAHQQSIAGGIFQTVAKLCTTLGFGISTAVFNAVQKNPRLAPYWDRTTQPYAATMWVAVASSLLALCLVPFLTLGTQGGKQKEEASINTSDVAEPAEVERESERKLQGDVSVAQAIPAQATLVVSKT</sequence>
<evidence type="ECO:0000256" key="5">
    <source>
        <dbReference type="SAM" id="MobiDB-lite"/>
    </source>
</evidence>
<dbReference type="GO" id="GO:0022857">
    <property type="term" value="F:transmembrane transporter activity"/>
    <property type="evidence" value="ECO:0007669"/>
    <property type="project" value="InterPro"/>
</dbReference>
<evidence type="ECO:0000256" key="6">
    <source>
        <dbReference type="SAM" id="Phobius"/>
    </source>
</evidence>
<evidence type="ECO:0000313" key="8">
    <source>
        <dbReference type="EMBL" id="KAK5107647.1"/>
    </source>
</evidence>
<feature type="transmembrane region" description="Helical" evidence="6">
    <location>
        <begin position="350"/>
        <end position="377"/>
    </location>
</feature>
<feature type="transmembrane region" description="Helical" evidence="6">
    <location>
        <begin position="53"/>
        <end position="71"/>
    </location>
</feature>
<evidence type="ECO:0000256" key="1">
    <source>
        <dbReference type="ARBA" id="ARBA00004141"/>
    </source>
</evidence>
<dbReference type="PROSITE" id="PS50850">
    <property type="entry name" value="MFS"/>
    <property type="match status" value="1"/>
</dbReference>
<dbReference type="Gene3D" id="1.20.1250.20">
    <property type="entry name" value="MFS general substrate transporter like domains"/>
    <property type="match status" value="2"/>
</dbReference>
<keyword evidence="4 6" id="KW-0472">Membrane</keyword>
<proteinExistence type="predicted"/>
<keyword evidence="3 6" id="KW-1133">Transmembrane helix</keyword>
<feature type="transmembrane region" description="Helical" evidence="6">
    <location>
        <begin position="384"/>
        <end position="402"/>
    </location>
</feature>
<dbReference type="Pfam" id="PF07690">
    <property type="entry name" value="MFS_1"/>
    <property type="match status" value="1"/>
</dbReference>
<reference evidence="8" key="1">
    <citation type="submission" date="2023-08" db="EMBL/GenBank/DDBJ databases">
        <title>Black Yeasts Isolated from many extreme environments.</title>
        <authorList>
            <person name="Coleine C."/>
            <person name="Stajich J.E."/>
            <person name="Selbmann L."/>
        </authorList>
    </citation>
    <scope>NUCLEOTIDE SEQUENCE</scope>
    <source>
        <strain evidence="8">CCFEE 5401</strain>
    </source>
</reference>
<comment type="subcellular location">
    <subcellularLocation>
        <location evidence="1">Membrane</location>
        <topology evidence="1">Multi-pass membrane protein</topology>
    </subcellularLocation>
</comment>
<organism evidence="8 9">
    <name type="scientific">Meristemomyces frigidus</name>
    <dbReference type="NCBI Taxonomy" id="1508187"/>
    <lineage>
        <taxon>Eukaryota</taxon>
        <taxon>Fungi</taxon>
        <taxon>Dikarya</taxon>
        <taxon>Ascomycota</taxon>
        <taxon>Pezizomycotina</taxon>
        <taxon>Dothideomycetes</taxon>
        <taxon>Dothideomycetidae</taxon>
        <taxon>Mycosphaerellales</taxon>
        <taxon>Teratosphaeriaceae</taxon>
        <taxon>Meristemomyces</taxon>
    </lineage>
</organism>
<dbReference type="PANTHER" id="PTHR42718:SF23">
    <property type="entry name" value="MAJOR FACILITATOR SUPERFAMILY (MFS) PROFILE DOMAIN-CONTAINING PROTEIN"/>
    <property type="match status" value="1"/>
</dbReference>
<feature type="transmembrane region" description="Helical" evidence="6">
    <location>
        <begin position="282"/>
        <end position="303"/>
    </location>
</feature>
<dbReference type="AlphaFoldDB" id="A0AAN7YLC0"/>
<evidence type="ECO:0000259" key="7">
    <source>
        <dbReference type="PROSITE" id="PS50850"/>
    </source>
</evidence>
<gene>
    <name evidence="8" type="ORF">LTR62_000928</name>
</gene>
<feature type="region of interest" description="Disordered" evidence="5">
    <location>
        <begin position="1"/>
        <end position="22"/>
    </location>
</feature>
<feature type="transmembrane region" description="Helical" evidence="6">
    <location>
        <begin position="211"/>
        <end position="231"/>
    </location>
</feature>
<dbReference type="SUPFAM" id="SSF103473">
    <property type="entry name" value="MFS general substrate transporter"/>
    <property type="match status" value="2"/>
</dbReference>
<feature type="transmembrane region" description="Helical" evidence="6">
    <location>
        <begin position="180"/>
        <end position="199"/>
    </location>
</feature>
<feature type="transmembrane region" description="Helical" evidence="6">
    <location>
        <begin position="323"/>
        <end position="344"/>
    </location>
</feature>
<evidence type="ECO:0000313" key="9">
    <source>
        <dbReference type="Proteomes" id="UP001310890"/>
    </source>
</evidence>
<dbReference type="PANTHER" id="PTHR42718">
    <property type="entry name" value="MAJOR FACILITATOR SUPERFAMILY MULTIDRUG TRANSPORTER MFSC"/>
    <property type="match status" value="1"/>
</dbReference>
<dbReference type="GO" id="GO:0016020">
    <property type="term" value="C:membrane"/>
    <property type="evidence" value="ECO:0007669"/>
    <property type="project" value="UniProtKB-SubCell"/>
</dbReference>
<evidence type="ECO:0000256" key="2">
    <source>
        <dbReference type="ARBA" id="ARBA00022692"/>
    </source>
</evidence>